<accession>A0A834M4M3</accession>
<evidence type="ECO:0000313" key="3">
    <source>
        <dbReference type="Proteomes" id="UP000625711"/>
    </source>
</evidence>
<dbReference type="Proteomes" id="UP000625711">
    <property type="component" value="Unassembled WGS sequence"/>
</dbReference>
<protein>
    <submittedName>
        <fullName evidence="2">Uncharacterized protein</fullName>
    </submittedName>
</protein>
<feature type="region of interest" description="Disordered" evidence="1">
    <location>
        <begin position="45"/>
        <end position="132"/>
    </location>
</feature>
<evidence type="ECO:0000313" key="2">
    <source>
        <dbReference type="EMBL" id="KAF7270238.1"/>
    </source>
</evidence>
<feature type="compositionally biased region" description="Low complexity" evidence="1">
    <location>
        <begin position="499"/>
        <end position="515"/>
    </location>
</feature>
<dbReference type="OrthoDB" id="9950927at2759"/>
<name>A0A834M4M3_RHYFE</name>
<organism evidence="2 3">
    <name type="scientific">Rhynchophorus ferrugineus</name>
    <name type="common">Red palm weevil</name>
    <name type="synonym">Curculio ferrugineus</name>
    <dbReference type="NCBI Taxonomy" id="354439"/>
    <lineage>
        <taxon>Eukaryota</taxon>
        <taxon>Metazoa</taxon>
        <taxon>Ecdysozoa</taxon>
        <taxon>Arthropoda</taxon>
        <taxon>Hexapoda</taxon>
        <taxon>Insecta</taxon>
        <taxon>Pterygota</taxon>
        <taxon>Neoptera</taxon>
        <taxon>Endopterygota</taxon>
        <taxon>Coleoptera</taxon>
        <taxon>Polyphaga</taxon>
        <taxon>Cucujiformia</taxon>
        <taxon>Curculionidae</taxon>
        <taxon>Dryophthorinae</taxon>
        <taxon>Rhynchophorus</taxon>
    </lineage>
</organism>
<feature type="region of interest" description="Disordered" evidence="1">
    <location>
        <begin position="326"/>
        <end position="411"/>
    </location>
</feature>
<feature type="compositionally biased region" description="Low complexity" evidence="1">
    <location>
        <begin position="523"/>
        <end position="539"/>
    </location>
</feature>
<comment type="caution">
    <text evidence="2">The sequence shown here is derived from an EMBL/GenBank/DDBJ whole genome shotgun (WGS) entry which is preliminary data.</text>
</comment>
<keyword evidence="3" id="KW-1185">Reference proteome</keyword>
<gene>
    <name evidence="2" type="ORF">GWI33_016788</name>
</gene>
<feature type="compositionally biased region" description="Polar residues" evidence="1">
    <location>
        <begin position="99"/>
        <end position="132"/>
    </location>
</feature>
<feature type="compositionally biased region" description="Low complexity" evidence="1">
    <location>
        <begin position="650"/>
        <end position="662"/>
    </location>
</feature>
<feature type="compositionally biased region" description="Polar residues" evidence="1">
    <location>
        <begin position="733"/>
        <end position="774"/>
    </location>
</feature>
<feature type="region of interest" description="Disordered" evidence="1">
    <location>
        <begin position="642"/>
        <end position="703"/>
    </location>
</feature>
<feature type="compositionally biased region" description="Polar residues" evidence="1">
    <location>
        <begin position="326"/>
        <end position="335"/>
    </location>
</feature>
<reference evidence="2" key="1">
    <citation type="submission" date="2020-08" db="EMBL/GenBank/DDBJ databases">
        <title>Genome sequencing and assembly of the red palm weevil Rhynchophorus ferrugineus.</title>
        <authorList>
            <person name="Dias G.B."/>
            <person name="Bergman C.M."/>
            <person name="Manee M."/>
        </authorList>
    </citation>
    <scope>NUCLEOTIDE SEQUENCE</scope>
    <source>
        <strain evidence="2">AA-2017</strain>
        <tissue evidence="2">Whole larva</tissue>
    </source>
</reference>
<dbReference type="EMBL" id="JAACXV010014121">
    <property type="protein sequence ID" value="KAF7270238.1"/>
    <property type="molecule type" value="Genomic_DNA"/>
</dbReference>
<feature type="compositionally biased region" description="Polar residues" evidence="1">
    <location>
        <begin position="671"/>
        <end position="690"/>
    </location>
</feature>
<proteinExistence type="predicted"/>
<feature type="region of interest" description="Disordered" evidence="1">
    <location>
        <begin position="718"/>
        <end position="774"/>
    </location>
</feature>
<dbReference type="AlphaFoldDB" id="A0A834M4M3"/>
<evidence type="ECO:0000256" key="1">
    <source>
        <dbReference type="SAM" id="MobiDB-lite"/>
    </source>
</evidence>
<feature type="compositionally biased region" description="Low complexity" evidence="1">
    <location>
        <begin position="353"/>
        <end position="364"/>
    </location>
</feature>
<feature type="compositionally biased region" description="Low complexity" evidence="1">
    <location>
        <begin position="81"/>
        <end position="98"/>
    </location>
</feature>
<feature type="region of interest" description="Disordered" evidence="1">
    <location>
        <begin position="491"/>
        <end position="573"/>
    </location>
</feature>
<sequence length="795" mass="86184">MSRKLIIPSGLIDNPNQENTILIPRRISRSRGNLITRRQGSELVAHQLPEFDDELSSPSPRHGYSSGDDSFQRDFQPLDGSQLPCSSLRSSPCSTPYSGSLSPPSNRHSQPKNLSNASRGSPHSAGSSYNQSGYCTADTSGFDVPRRLVPNLFEQSLLMRMPDEDEITDDSYFFDDSSFDMSLQDISQDREQQGLRQLRSTFNQSDSPPCSPANVSRPGVLNRTYNVPRPGALNRTFDVSRPGALNQTYNVPRSGALNQTFDVPTTGALNQTYNVPRSGALNKTFDVPNAGALNQTYNVPRSGALNQTFDVPGADIQNQTFDVCQSGPLNTTRTISKPAGDGSPCANQTYAVSPSKSPGSPQGSFESRGQRSRSPERSLQARNLFPRSPSTSGACPVSCEGSRSGGDGSEHLSFVNVDEESYSERFQPLLSSTHDSEAFMSTFEDSEDDPDHIFVDESFRRSQEHRFNIIQNATPPSNLDVTRRISSPCAPASATFAMPRSRTPSPSRSPRTSPRMDGTYHLPSKPSSRGSPRGSPTGGDACSPACSAPNTTYALPHDRTRTISRSSPRQDASYRIAAGSTPVGRGAPAAFSNDTCSPICSAPDATYDLPRDRTRNISRGSPRRHDATYQVAGAPNATFNLPPNQTRIIPRSPASRSRSPAATHGDDACSPTCSAGNTTYDLPQNRTRTLSRGGPRADTTYQISGSPQALNRTRNITSSEVPSPLNRTCPGGRNQTMNLTRPTVNMNQTRNLGRASPSNTSGSRMNSTYSRQCSDGCSEHLVSYESQVQDESYIE</sequence>